<name>A0A923MGR6_9FIRM</name>
<accession>A0A923MGR6</accession>
<proteinExistence type="predicted"/>
<evidence type="ECO:0000313" key="2">
    <source>
        <dbReference type="EMBL" id="MBC5770385.1"/>
    </source>
</evidence>
<keyword evidence="1" id="KW-0472">Membrane</keyword>
<gene>
    <name evidence="2" type="ORF">H8Z83_08640</name>
</gene>
<keyword evidence="1" id="KW-0812">Transmembrane</keyword>
<comment type="caution">
    <text evidence="2">The sequence shown here is derived from an EMBL/GenBank/DDBJ whole genome shotgun (WGS) entry which is preliminary data.</text>
</comment>
<dbReference type="EMBL" id="JACOQI010000007">
    <property type="protein sequence ID" value="MBC5770385.1"/>
    <property type="molecule type" value="Genomic_DNA"/>
</dbReference>
<evidence type="ECO:0000313" key="3">
    <source>
        <dbReference type="Proteomes" id="UP000620327"/>
    </source>
</evidence>
<evidence type="ECO:0008006" key="4">
    <source>
        <dbReference type="Google" id="ProtNLM"/>
    </source>
</evidence>
<sequence>MKDYRNQEMKNLSLMLCFLFLIWCTPALSFSMATEEQSRYEAISFLLESVLISAVLSSATLLWDCLIGSKLKDKLVGLGFIPRPGETIFTRIKENKLSDDRFQLYDAASLYSDIICNLPNNKKDRQKFENKMWYKIYLKYQEKGQVQQTQRDYLMCRDLYIETLGFTFFYLISPVVFSSIVVFSNKFLMVLFVLAVVLNICTHLKMNRFANTVLAVDIGNHKKSEN</sequence>
<keyword evidence="1" id="KW-1133">Transmembrane helix</keyword>
<organism evidence="2 3">
    <name type="scientific">Dysosmobacter segnis</name>
    <dbReference type="NCBI Taxonomy" id="2763042"/>
    <lineage>
        <taxon>Bacteria</taxon>
        <taxon>Bacillati</taxon>
        <taxon>Bacillota</taxon>
        <taxon>Clostridia</taxon>
        <taxon>Eubacteriales</taxon>
        <taxon>Oscillospiraceae</taxon>
        <taxon>Dysosmobacter</taxon>
    </lineage>
</organism>
<feature type="transmembrane region" description="Helical" evidence="1">
    <location>
        <begin position="187"/>
        <end position="204"/>
    </location>
</feature>
<protein>
    <recommendedName>
        <fullName evidence="4">Glycosyl-4,4'-diaponeurosporenoate acyltransferase</fullName>
    </recommendedName>
</protein>
<dbReference type="AlphaFoldDB" id="A0A923MGR6"/>
<feature type="transmembrane region" description="Helical" evidence="1">
    <location>
        <begin position="159"/>
        <end position="181"/>
    </location>
</feature>
<evidence type="ECO:0000256" key="1">
    <source>
        <dbReference type="SAM" id="Phobius"/>
    </source>
</evidence>
<dbReference type="RefSeq" id="WP_187014640.1">
    <property type="nucleotide sequence ID" value="NZ_JACOQI010000007.1"/>
</dbReference>
<dbReference type="Proteomes" id="UP000620327">
    <property type="component" value="Unassembled WGS sequence"/>
</dbReference>
<reference evidence="2" key="1">
    <citation type="submission" date="2020-08" db="EMBL/GenBank/DDBJ databases">
        <title>Genome public.</title>
        <authorList>
            <person name="Liu C."/>
            <person name="Sun Q."/>
        </authorList>
    </citation>
    <scope>NUCLEOTIDE SEQUENCE</scope>
    <source>
        <strain evidence="2">BX15</strain>
    </source>
</reference>
<feature type="transmembrane region" description="Helical" evidence="1">
    <location>
        <begin position="45"/>
        <end position="66"/>
    </location>
</feature>
<keyword evidence="3" id="KW-1185">Reference proteome</keyword>